<dbReference type="Pfam" id="PF08279">
    <property type="entry name" value="HTH_11"/>
    <property type="match status" value="1"/>
</dbReference>
<dbReference type="InterPro" id="IPR051534">
    <property type="entry name" value="CBASS_pafABC_assoc_protein"/>
</dbReference>
<evidence type="ECO:0000256" key="1">
    <source>
        <dbReference type="ARBA" id="ARBA00023015"/>
    </source>
</evidence>
<dbReference type="PANTHER" id="PTHR34580:SF3">
    <property type="entry name" value="PROTEIN PAFB"/>
    <property type="match status" value="1"/>
</dbReference>
<dbReference type="InterPro" id="IPR001034">
    <property type="entry name" value="DeoR_HTH"/>
</dbReference>
<name>A0A1H6D4N8_9ACTN</name>
<dbReference type="InterPro" id="IPR036388">
    <property type="entry name" value="WH-like_DNA-bd_sf"/>
</dbReference>
<dbReference type="Pfam" id="PF13280">
    <property type="entry name" value="WYL"/>
    <property type="match status" value="1"/>
</dbReference>
<dbReference type="SUPFAM" id="SSF46785">
    <property type="entry name" value="Winged helix' DNA-binding domain"/>
    <property type="match status" value="1"/>
</dbReference>
<dbReference type="PROSITE" id="PS51000">
    <property type="entry name" value="HTH_DEOR_2"/>
    <property type="match status" value="1"/>
</dbReference>
<dbReference type="InterPro" id="IPR026881">
    <property type="entry name" value="WYL_dom"/>
</dbReference>
<evidence type="ECO:0000313" key="5">
    <source>
        <dbReference type="Proteomes" id="UP000236754"/>
    </source>
</evidence>
<keyword evidence="1" id="KW-0805">Transcription regulation</keyword>
<protein>
    <submittedName>
        <fullName evidence="4">Transcriptional regulator</fullName>
    </submittedName>
</protein>
<gene>
    <name evidence="4" type="ORF">SAMN05216223_1128</name>
</gene>
<dbReference type="Pfam" id="PF25583">
    <property type="entry name" value="WCX"/>
    <property type="match status" value="1"/>
</dbReference>
<keyword evidence="2" id="KW-0804">Transcription</keyword>
<dbReference type="InterPro" id="IPR057727">
    <property type="entry name" value="WCX_dom"/>
</dbReference>
<dbReference type="Gene3D" id="1.10.10.10">
    <property type="entry name" value="Winged helix-like DNA-binding domain superfamily/Winged helix DNA-binding domain"/>
    <property type="match status" value="1"/>
</dbReference>
<evidence type="ECO:0000313" key="4">
    <source>
        <dbReference type="EMBL" id="SEG80302.1"/>
    </source>
</evidence>
<evidence type="ECO:0000256" key="2">
    <source>
        <dbReference type="ARBA" id="ARBA00023163"/>
    </source>
</evidence>
<dbReference type="InterPro" id="IPR036390">
    <property type="entry name" value="WH_DNA-bd_sf"/>
</dbReference>
<sequence length="354" mass="37937">MSRPTGRVLTLLELLQSGGVRTVAELADRLGVDGRTVRRYVDHLIDLDVPVEAVRGRYGGYRLGAGYRLPPLMLGDDEALAVLLGLVAGRRAGLMTAADTAGETAAAKIRRVLPERVARRLDALLESLAFTDAPGAFATPDVEVLLTLADAVRHRRPVALTYTDRDGRRGARTLHPYGIVAHAGRWYVPGTDPGIGADRTFRLDRIEGARTLPGSFEVPAGPDPAERVLSGFATAAYRHQVTLRIHGTVAQIRARLPAGVASVDGVDSMDSMDGMDGMDGAAPSAAADPAAQRWRRVELRAEHLDWLPPVLASLDRPFVVERPAELRDLVRAFADRLASCAAPPDSGEPPPDPA</sequence>
<dbReference type="Proteomes" id="UP000236754">
    <property type="component" value="Unassembled WGS sequence"/>
</dbReference>
<evidence type="ECO:0000259" key="3">
    <source>
        <dbReference type="PROSITE" id="PS51000"/>
    </source>
</evidence>
<proteinExistence type="predicted"/>
<dbReference type="InterPro" id="IPR013196">
    <property type="entry name" value="HTH_11"/>
</dbReference>
<dbReference type="RefSeq" id="WP_103888315.1">
    <property type="nucleotide sequence ID" value="NZ_FNVU01000012.1"/>
</dbReference>
<dbReference type="AlphaFoldDB" id="A0A1H6D4N8"/>
<dbReference type="GO" id="GO:0003700">
    <property type="term" value="F:DNA-binding transcription factor activity"/>
    <property type="evidence" value="ECO:0007669"/>
    <property type="project" value="InterPro"/>
</dbReference>
<dbReference type="PANTHER" id="PTHR34580">
    <property type="match status" value="1"/>
</dbReference>
<dbReference type="OrthoDB" id="3616433at2"/>
<reference evidence="4 5" key="1">
    <citation type="submission" date="2016-10" db="EMBL/GenBank/DDBJ databases">
        <authorList>
            <person name="de Groot N.N."/>
        </authorList>
    </citation>
    <scope>NUCLEOTIDE SEQUENCE [LARGE SCALE GENOMIC DNA]</scope>
    <source>
        <strain evidence="4 5">CGMCC 4.2023</strain>
    </source>
</reference>
<accession>A0A1H6D4N8</accession>
<dbReference type="PROSITE" id="PS52050">
    <property type="entry name" value="WYL"/>
    <property type="match status" value="1"/>
</dbReference>
<dbReference type="EMBL" id="FNVU01000012">
    <property type="protein sequence ID" value="SEG80302.1"/>
    <property type="molecule type" value="Genomic_DNA"/>
</dbReference>
<keyword evidence="5" id="KW-1185">Reference proteome</keyword>
<organism evidence="4 5">
    <name type="scientific">Actinacidiphila yanglinensis</name>
    <dbReference type="NCBI Taxonomy" id="310779"/>
    <lineage>
        <taxon>Bacteria</taxon>
        <taxon>Bacillati</taxon>
        <taxon>Actinomycetota</taxon>
        <taxon>Actinomycetes</taxon>
        <taxon>Kitasatosporales</taxon>
        <taxon>Streptomycetaceae</taxon>
        <taxon>Actinacidiphila</taxon>
    </lineage>
</organism>
<feature type="domain" description="HTH deoR-type" evidence="3">
    <location>
        <begin position="4"/>
        <end position="63"/>
    </location>
</feature>